<gene>
    <name evidence="1" type="ORF">METZ01_LOCUS411375</name>
</gene>
<name>A0A382WKC3_9ZZZZ</name>
<organism evidence="1">
    <name type="scientific">marine metagenome</name>
    <dbReference type="NCBI Taxonomy" id="408172"/>
    <lineage>
        <taxon>unclassified sequences</taxon>
        <taxon>metagenomes</taxon>
        <taxon>ecological metagenomes</taxon>
    </lineage>
</organism>
<sequence length="58" mass="5930">MGTTARAVGLGSALTADSHHGLTGVYNPAGTAFLEKRYGTAGHQILSLDRQLSCVGVT</sequence>
<dbReference type="AlphaFoldDB" id="A0A382WKC3"/>
<evidence type="ECO:0000313" key="1">
    <source>
        <dbReference type="EMBL" id="SVD58521.1"/>
    </source>
</evidence>
<accession>A0A382WKC3</accession>
<dbReference type="Gene3D" id="2.40.160.60">
    <property type="entry name" value="Outer membrane protein transport protein (OMPP1/FadL/TodX)"/>
    <property type="match status" value="1"/>
</dbReference>
<dbReference type="EMBL" id="UINC01160080">
    <property type="protein sequence ID" value="SVD58521.1"/>
    <property type="molecule type" value="Genomic_DNA"/>
</dbReference>
<feature type="non-terminal residue" evidence="1">
    <location>
        <position position="58"/>
    </location>
</feature>
<proteinExistence type="predicted"/>
<protein>
    <submittedName>
        <fullName evidence="1">Uncharacterized protein</fullName>
    </submittedName>
</protein>
<reference evidence="1" key="1">
    <citation type="submission" date="2018-05" db="EMBL/GenBank/DDBJ databases">
        <authorList>
            <person name="Lanie J.A."/>
            <person name="Ng W.-L."/>
            <person name="Kazmierczak K.M."/>
            <person name="Andrzejewski T.M."/>
            <person name="Davidsen T.M."/>
            <person name="Wayne K.J."/>
            <person name="Tettelin H."/>
            <person name="Glass J.I."/>
            <person name="Rusch D."/>
            <person name="Podicherti R."/>
            <person name="Tsui H.-C.T."/>
            <person name="Winkler M.E."/>
        </authorList>
    </citation>
    <scope>NUCLEOTIDE SEQUENCE</scope>
</reference>